<dbReference type="AlphaFoldDB" id="A0A7W2I656"/>
<dbReference type="GO" id="GO:0009055">
    <property type="term" value="F:electron transfer activity"/>
    <property type="evidence" value="ECO:0007669"/>
    <property type="project" value="InterPro"/>
</dbReference>
<proteinExistence type="predicted"/>
<dbReference type="SUPFAM" id="SSF46626">
    <property type="entry name" value="Cytochrome c"/>
    <property type="match status" value="2"/>
</dbReference>
<dbReference type="PROSITE" id="PS51007">
    <property type="entry name" value="CYTC"/>
    <property type="match status" value="1"/>
</dbReference>
<dbReference type="RefSeq" id="WP_182215381.1">
    <property type="nucleotide sequence ID" value="NZ_JACEZS010000004.1"/>
</dbReference>
<reference evidence="8 9" key="1">
    <citation type="submission" date="2020-07" db="EMBL/GenBank/DDBJ databases">
        <title>Novel species isolated from subtropical streams in China.</title>
        <authorList>
            <person name="Lu H."/>
        </authorList>
    </citation>
    <scope>NUCLEOTIDE SEQUENCE [LARGE SCALE GENOMIC DNA]</scope>
    <source>
        <strain evidence="8 9">FT3S</strain>
    </source>
</reference>
<evidence type="ECO:0000256" key="4">
    <source>
        <dbReference type="PIRSR" id="PIRSR000005-1"/>
    </source>
</evidence>
<accession>A0A7W2I656</accession>
<evidence type="ECO:0000313" key="9">
    <source>
        <dbReference type="Proteomes" id="UP000566711"/>
    </source>
</evidence>
<evidence type="ECO:0000256" key="6">
    <source>
        <dbReference type="SAM" id="SignalP"/>
    </source>
</evidence>
<dbReference type="PIRSF" id="PIRSF000005">
    <property type="entry name" value="Cytochrome_c4"/>
    <property type="match status" value="1"/>
</dbReference>
<evidence type="ECO:0000256" key="1">
    <source>
        <dbReference type="ARBA" id="ARBA00022617"/>
    </source>
</evidence>
<evidence type="ECO:0000256" key="2">
    <source>
        <dbReference type="ARBA" id="ARBA00022723"/>
    </source>
</evidence>
<dbReference type="GO" id="GO:0005506">
    <property type="term" value="F:iron ion binding"/>
    <property type="evidence" value="ECO:0007669"/>
    <property type="project" value="InterPro"/>
</dbReference>
<sequence>MPKPSTVARHATLALALSCAALAPAARAATPATLPDTLEQRVAACIACHTMKERGDAFFPRIAGKPAGYLYNQLRNFRDGRRRYPMMTYMVEHLSDDYLREIAQYFAEQHPPYPPPAASTASASTLERGRTLVRHGDPAKKIPACVACHGEPLTGVAPAIPGLVGLPHDYINAQFGAWRNKVRRAAAPDCMAEITSRLSDADVAAVSSWLASQQADATARPATTIAMPMPLQCGSVPAP</sequence>
<comment type="PTM">
    <text evidence="4">Binds 2 heme c groups covalently per subunit.</text>
</comment>
<dbReference type="GO" id="GO:0020037">
    <property type="term" value="F:heme binding"/>
    <property type="evidence" value="ECO:0007669"/>
    <property type="project" value="InterPro"/>
</dbReference>
<evidence type="ECO:0000256" key="5">
    <source>
        <dbReference type="PIRSR" id="PIRSR000005-2"/>
    </source>
</evidence>
<dbReference type="PANTHER" id="PTHR33751:SF11">
    <property type="entry name" value="BLL4483 PROTEIN"/>
    <property type="match status" value="1"/>
</dbReference>
<gene>
    <name evidence="8" type="ORF">H3H36_06360</name>
</gene>
<dbReference type="InterPro" id="IPR009056">
    <property type="entry name" value="Cyt_c-like_dom"/>
</dbReference>
<dbReference type="InterPro" id="IPR036909">
    <property type="entry name" value="Cyt_c-like_dom_sf"/>
</dbReference>
<feature type="binding site" description="axial binding residue" evidence="5">
    <location>
        <position position="49"/>
    </location>
    <ligand>
        <name>heme c</name>
        <dbReference type="ChEBI" id="CHEBI:61717"/>
        <label>1</label>
    </ligand>
    <ligandPart>
        <name>Fe</name>
        <dbReference type="ChEBI" id="CHEBI:18248"/>
    </ligandPart>
</feature>
<evidence type="ECO:0000259" key="7">
    <source>
        <dbReference type="PROSITE" id="PS51007"/>
    </source>
</evidence>
<dbReference type="Gene3D" id="1.10.760.10">
    <property type="entry name" value="Cytochrome c-like domain"/>
    <property type="match status" value="2"/>
</dbReference>
<protein>
    <submittedName>
        <fullName evidence="8">C-type cytochrome</fullName>
    </submittedName>
</protein>
<dbReference type="InterPro" id="IPR024167">
    <property type="entry name" value="Cytochrome_c4-like"/>
</dbReference>
<dbReference type="GO" id="GO:0042597">
    <property type="term" value="C:periplasmic space"/>
    <property type="evidence" value="ECO:0007669"/>
    <property type="project" value="InterPro"/>
</dbReference>
<evidence type="ECO:0000313" key="8">
    <source>
        <dbReference type="EMBL" id="MBA5604985.1"/>
    </source>
</evidence>
<feature type="binding site" description="covalent" evidence="4">
    <location>
        <position position="45"/>
    </location>
    <ligand>
        <name>heme c</name>
        <dbReference type="ChEBI" id="CHEBI:61717"/>
        <label>1</label>
    </ligand>
</feature>
<keyword evidence="9" id="KW-1185">Reference proteome</keyword>
<keyword evidence="2 5" id="KW-0479">Metal-binding</keyword>
<name>A0A7W2I656_9BURK</name>
<dbReference type="PANTHER" id="PTHR33751">
    <property type="entry name" value="CBB3-TYPE CYTOCHROME C OXIDASE SUBUNIT FIXP"/>
    <property type="match status" value="1"/>
</dbReference>
<feature type="binding site" description="axial binding residue" evidence="5">
    <location>
        <position position="149"/>
    </location>
    <ligand>
        <name>heme c</name>
        <dbReference type="ChEBI" id="CHEBI:61717"/>
        <label>2</label>
    </ligand>
    <ligandPart>
        <name>Fe</name>
        <dbReference type="ChEBI" id="CHEBI:18248"/>
    </ligandPart>
</feature>
<feature type="signal peptide" evidence="6">
    <location>
        <begin position="1"/>
        <end position="28"/>
    </location>
</feature>
<feature type="binding site" description="covalent" evidence="4">
    <location>
        <position position="145"/>
    </location>
    <ligand>
        <name>heme c</name>
        <dbReference type="ChEBI" id="CHEBI:61717"/>
        <label>2</label>
    </ligand>
</feature>
<feature type="binding site" description="axial binding residue" evidence="5">
    <location>
        <position position="87"/>
    </location>
    <ligand>
        <name>heme c</name>
        <dbReference type="ChEBI" id="CHEBI:61717"/>
        <label>1</label>
    </ligand>
    <ligandPart>
        <name>Fe</name>
        <dbReference type="ChEBI" id="CHEBI:18248"/>
    </ligandPart>
</feature>
<dbReference type="Pfam" id="PF00034">
    <property type="entry name" value="Cytochrom_C"/>
    <property type="match status" value="1"/>
</dbReference>
<organism evidence="8 9">
    <name type="scientific">Rugamonas fusca</name>
    <dbReference type="NCBI Taxonomy" id="2758568"/>
    <lineage>
        <taxon>Bacteria</taxon>
        <taxon>Pseudomonadati</taxon>
        <taxon>Pseudomonadota</taxon>
        <taxon>Betaproteobacteria</taxon>
        <taxon>Burkholderiales</taxon>
        <taxon>Oxalobacteraceae</taxon>
        <taxon>Telluria group</taxon>
        <taxon>Rugamonas</taxon>
    </lineage>
</organism>
<keyword evidence="3 5" id="KW-0408">Iron</keyword>
<keyword evidence="1 4" id="KW-0349">Heme</keyword>
<comment type="caution">
    <text evidence="8">The sequence shown here is derived from an EMBL/GenBank/DDBJ whole genome shotgun (WGS) entry which is preliminary data.</text>
</comment>
<feature type="chain" id="PRO_5030998456" evidence="6">
    <location>
        <begin position="29"/>
        <end position="239"/>
    </location>
</feature>
<keyword evidence="6" id="KW-0732">Signal</keyword>
<dbReference type="EMBL" id="JACEZS010000004">
    <property type="protein sequence ID" value="MBA5604985.1"/>
    <property type="molecule type" value="Genomic_DNA"/>
</dbReference>
<dbReference type="InterPro" id="IPR050597">
    <property type="entry name" value="Cytochrome_c_Oxidase_Subunit"/>
</dbReference>
<feature type="binding site" description="covalent" evidence="4">
    <location>
        <position position="148"/>
    </location>
    <ligand>
        <name>heme c</name>
        <dbReference type="ChEBI" id="CHEBI:61717"/>
        <label>2</label>
    </ligand>
</feature>
<dbReference type="Proteomes" id="UP000566711">
    <property type="component" value="Unassembled WGS sequence"/>
</dbReference>
<feature type="binding site" description="axial binding residue" evidence="5">
    <location>
        <position position="191"/>
    </location>
    <ligand>
        <name>heme c</name>
        <dbReference type="ChEBI" id="CHEBI:61717"/>
        <label>2</label>
    </ligand>
    <ligandPart>
        <name>Fe</name>
        <dbReference type="ChEBI" id="CHEBI:18248"/>
    </ligandPart>
</feature>
<evidence type="ECO:0000256" key="3">
    <source>
        <dbReference type="ARBA" id="ARBA00023004"/>
    </source>
</evidence>
<feature type="domain" description="Cytochrome c" evidence="7">
    <location>
        <begin position="124"/>
        <end position="214"/>
    </location>
</feature>
<feature type="binding site" description="covalent" evidence="4">
    <location>
        <position position="48"/>
    </location>
    <ligand>
        <name>heme c</name>
        <dbReference type="ChEBI" id="CHEBI:61717"/>
        <label>1</label>
    </ligand>
</feature>